<dbReference type="Gene3D" id="1.25.40.10">
    <property type="entry name" value="Tetratricopeptide repeat domain"/>
    <property type="match status" value="1"/>
</dbReference>
<organism evidence="1 2">
    <name type="scientific">Klebsiella grimontii</name>
    <dbReference type="NCBI Taxonomy" id="2058152"/>
    <lineage>
        <taxon>Bacteria</taxon>
        <taxon>Pseudomonadati</taxon>
        <taxon>Pseudomonadota</taxon>
        <taxon>Gammaproteobacteria</taxon>
        <taxon>Enterobacterales</taxon>
        <taxon>Enterobacteriaceae</taxon>
        <taxon>Klebsiella/Raoultella group</taxon>
        <taxon>Klebsiella</taxon>
    </lineage>
</organism>
<dbReference type="Proteomes" id="UP000254571">
    <property type="component" value="Unassembled WGS sequence"/>
</dbReference>
<gene>
    <name evidence="1" type="ORF">NCTC9149_05223</name>
</gene>
<accession>A0A7H4P8J1</accession>
<dbReference type="EMBL" id="UGMX01000002">
    <property type="protein sequence ID" value="STW08756.1"/>
    <property type="molecule type" value="Genomic_DNA"/>
</dbReference>
<sequence length="41" mass="4551">MPGIKDMAIFYQIKTVDMLGKGKVDEAYSAINSALTWKCRG</sequence>
<proteinExistence type="predicted"/>
<dbReference type="AlphaFoldDB" id="A0A7H4P8J1"/>
<name>A0A7H4P8J1_9ENTR</name>
<comment type="caution">
    <text evidence="1">The sequence shown here is derived from an EMBL/GenBank/DDBJ whole genome shotgun (WGS) entry which is preliminary data.</text>
</comment>
<reference evidence="1 2" key="1">
    <citation type="submission" date="2018-06" db="EMBL/GenBank/DDBJ databases">
        <authorList>
            <consortium name="Pathogen Informatics"/>
            <person name="Doyle S."/>
        </authorList>
    </citation>
    <scope>NUCLEOTIDE SEQUENCE [LARGE SCALE GENOMIC DNA]</scope>
    <source>
        <strain evidence="1 2">NCTC9149</strain>
    </source>
</reference>
<dbReference type="InterPro" id="IPR011990">
    <property type="entry name" value="TPR-like_helical_dom_sf"/>
</dbReference>
<evidence type="ECO:0000313" key="1">
    <source>
        <dbReference type="EMBL" id="STW08756.1"/>
    </source>
</evidence>
<evidence type="ECO:0000313" key="2">
    <source>
        <dbReference type="Proteomes" id="UP000254571"/>
    </source>
</evidence>
<protein>
    <submittedName>
        <fullName evidence="1">Cad operon transcriptional activator</fullName>
    </submittedName>
</protein>